<organism evidence="2 3">
    <name type="scientific">Tetrahymena thermophila (strain SB210)</name>
    <dbReference type="NCBI Taxonomy" id="312017"/>
    <lineage>
        <taxon>Eukaryota</taxon>
        <taxon>Sar</taxon>
        <taxon>Alveolata</taxon>
        <taxon>Ciliophora</taxon>
        <taxon>Intramacronucleata</taxon>
        <taxon>Oligohymenophorea</taxon>
        <taxon>Hymenostomatida</taxon>
        <taxon>Tetrahymenina</taxon>
        <taxon>Tetrahymenidae</taxon>
        <taxon>Tetrahymena</taxon>
    </lineage>
</organism>
<dbReference type="GeneID" id="7828553"/>
<keyword evidence="3" id="KW-1185">Reference proteome</keyword>
<keyword evidence="1" id="KW-0175">Coiled coil</keyword>
<dbReference type="HOGENOM" id="CLU_2008528_0_0_1"/>
<dbReference type="RefSeq" id="XP_001022577.1">
    <property type="nucleotide sequence ID" value="XM_001022577.1"/>
</dbReference>
<dbReference type="EMBL" id="GG662540">
    <property type="protein sequence ID" value="EAS02332.1"/>
    <property type="molecule type" value="Genomic_DNA"/>
</dbReference>
<evidence type="ECO:0000313" key="3">
    <source>
        <dbReference type="Proteomes" id="UP000009168"/>
    </source>
</evidence>
<accession>Q240T2</accession>
<name>Q240T2_TETTS</name>
<feature type="coiled-coil region" evidence="1">
    <location>
        <begin position="24"/>
        <end position="51"/>
    </location>
</feature>
<dbReference type="Proteomes" id="UP000009168">
    <property type="component" value="Unassembled WGS sequence"/>
</dbReference>
<reference evidence="3" key="1">
    <citation type="journal article" date="2006" name="PLoS Biol.">
        <title>Macronuclear genome sequence of the ciliate Tetrahymena thermophila, a model eukaryote.</title>
        <authorList>
            <person name="Eisen J.A."/>
            <person name="Coyne R.S."/>
            <person name="Wu M."/>
            <person name="Wu D."/>
            <person name="Thiagarajan M."/>
            <person name="Wortman J.R."/>
            <person name="Badger J.H."/>
            <person name="Ren Q."/>
            <person name="Amedeo P."/>
            <person name="Jones K.M."/>
            <person name="Tallon L.J."/>
            <person name="Delcher A.L."/>
            <person name="Salzberg S.L."/>
            <person name="Silva J.C."/>
            <person name="Haas B.J."/>
            <person name="Majoros W.H."/>
            <person name="Farzad M."/>
            <person name="Carlton J.M."/>
            <person name="Smith R.K. Jr."/>
            <person name="Garg J."/>
            <person name="Pearlman R.E."/>
            <person name="Karrer K.M."/>
            <person name="Sun L."/>
            <person name="Manning G."/>
            <person name="Elde N.C."/>
            <person name="Turkewitz A.P."/>
            <person name="Asai D.J."/>
            <person name="Wilkes D.E."/>
            <person name="Wang Y."/>
            <person name="Cai H."/>
            <person name="Collins K."/>
            <person name="Stewart B.A."/>
            <person name="Lee S.R."/>
            <person name="Wilamowska K."/>
            <person name="Weinberg Z."/>
            <person name="Ruzzo W.L."/>
            <person name="Wloga D."/>
            <person name="Gaertig J."/>
            <person name="Frankel J."/>
            <person name="Tsao C.-C."/>
            <person name="Gorovsky M.A."/>
            <person name="Keeling P.J."/>
            <person name="Waller R.F."/>
            <person name="Patron N.J."/>
            <person name="Cherry J.M."/>
            <person name="Stover N.A."/>
            <person name="Krieger C.J."/>
            <person name="del Toro C."/>
            <person name="Ryder H.F."/>
            <person name="Williamson S.C."/>
            <person name="Barbeau R.A."/>
            <person name="Hamilton E.P."/>
            <person name="Orias E."/>
        </authorList>
    </citation>
    <scope>NUCLEOTIDE SEQUENCE [LARGE SCALE GENOMIC DNA]</scope>
    <source>
        <strain evidence="3">SB210</strain>
    </source>
</reference>
<protein>
    <submittedName>
        <fullName evidence="2">Uncharacterized protein</fullName>
    </submittedName>
</protein>
<proteinExistence type="predicted"/>
<sequence length="124" mass="14381">MKSTSQLSGILISSGPPPLFLLQMKFNQKRKESLSQRKQQKERKKNQQSLQIKIKTEWGTNKCLIKGLNKQNLLIQTPLIQMVSFDFQSICLKSQPPQIKQFSLQSQNKNFNIISVQQSHIRKL</sequence>
<dbReference type="KEGG" id="tet:TTHERM_00624510"/>
<dbReference type="AlphaFoldDB" id="Q240T2"/>
<gene>
    <name evidence="2" type="ORF">TTHERM_00624510</name>
</gene>
<evidence type="ECO:0000313" key="2">
    <source>
        <dbReference type="EMBL" id="EAS02332.1"/>
    </source>
</evidence>
<dbReference type="InParanoid" id="Q240T2"/>
<evidence type="ECO:0000256" key="1">
    <source>
        <dbReference type="SAM" id="Coils"/>
    </source>
</evidence>